<comment type="subcellular location">
    <subcellularLocation>
        <location evidence="1">Cell membrane</location>
        <topology evidence="1">Multi-pass membrane protein</topology>
    </subcellularLocation>
</comment>
<protein>
    <submittedName>
        <fullName evidence="9">Putative ABC transport system permease protein</fullName>
    </submittedName>
</protein>
<feature type="transmembrane region" description="Helical" evidence="6">
    <location>
        <begin position="386"/>
        <end position="407"/>
    </location>
</feature>
<evidence type="ECO:0000256" key="3">
    <source>
        <dbReference type="ARBA" id="ARBA00022692"/>
    </source>
</evidence>
<accession>A0A316IJB2</accession>
<dbReference type="PANTHER" id="PTHR43738">
    <property type="entry name" value="ABC TRANSPORTER, MEMBRANE PROTEIN"/>
    <property type="match status" value="1"/>
</dbReference>
<keyword evidence="10" id="KW-1185">Reference proteome</keyword>
<name>A0A316IJB2_9GAMM</name>
<comment type="caution">
    <text evidence="9">The sequence shown here is derived from an EMBL/GenBank/DDBJ whole genome shotgun (WGS) entry which is preliminary data.</text>
</comment>
<feature type="transmembrane region" description="Helical" evidence="6">
    <location>
        <begin position="292"/>
        <end position="313"/>
    </location>
</feature>
<evidence type="ECO:0000256" key="6">
    <source>
        <dbReference type="SAM" id="Phobius"/>
    </source>
</evidence>
<dbReference type="PANTHER" id="PTHR43738:SF2">
    <property type="entry name" value="ABC TRANSPORTER PERMEASE"/>
    <property type="match status" value="1"/>
</dbReference>
<reference evidence="9 10" key="1">
    <citation type="submission" date="2018-05" db="EMBL/GenBank/DDBJ databases">
        <title>Genomic Encyclopedia of Type Strains, Phase IV (KMG-IV): sequencing the most valuable type-strain genomes for metagenomic binning, comparative biology and taxonomic classification.</title>
        <authorList>
            <person name="Goeker M."/>
        </authorList>
    </citation>
    <scope>NUCLEOTIDE SEQUENCE [LARGE SCALE GENOMIC DNA]</scope>
    <source>
        <strain evidence="9 10">DSM 14263</strain>
    </source>
</reference>
<dbReference type="Proteomes" id="UP000245812">
    <property type="component" value="Unassembled WGS sequence"/>
</dbReference>
<proteinExistence type="predicted"/>
<dbReference type="EMBL" id="QGHC01000001">
    <property type="protein sequence ID" value="PWK93020.1"/>
    <property type="molecule type" value="Genomic_DNA"/>
</dbReference>
<organism evidence="9 10">
    <name type="scientific">Fulvimonas soli</name>
    <dbReference type="NCBI Taxonomy" id="155197"/>
    <lineage>
        <taxon>Bacteria</taxon>
        <taxon>Pseudomonadati</taxon>
        <taxon>Pseudomonadota</taxon>
        <taxon>Gammaproteobacteria</taxon>
        <taxon>Lysobacterales</taxon>
        <taxon>Rhodanobacteraceae</taxon>
        <taxon>Fulvimonas</taxon>
    </lineage>
</organism>
<dbReference type="Pfam" id="PF02687">
    <property type="entry name" value="FtsX"/>
    <property type="match status" value="1"/>
</dbReference>
<dbReference type="Pfam" id="PF12704">
    <property type="entry name" value="MacB_PCD"/>
    <property type="match status" value="1"/>
</dbReference>
<keyword evidence="2" id="KW-1003">Cell membrane</keyword>
<keyword evidence="3 6" id="KW-0812">Transmembrane</keyword>
<feature type="transmembrane region" description="Helical" evidence="6">
    <location>
        <begin position="333"/>
        <end position="366"/>
    </location>
</feature>
<dbReference type="AlphaFoldDB" id="A0A316IJB2"/>
<dbReference type="InterPro" id="IPR025857">
    <property type="entry name" value="MacB_PCD"/>
</dbReference>
<evidence type="ECO:0000313" key="9">
    <source>
        <dbReference type="EMBL" id="PWK93020.1"/>
    </source>
</evidence>
<evidence type="ECO:0000259" key="7">
    <source>
        <dbReference type="Pfam" id="PF02687"/>
    </source>
</evidence>
<evidence type="ECO:0000256" key="4">
    <source>
        <dbReference type="ARBA" id="ARBA00022989"/>
    </source>
</evidence>
<feature type="domain" description="ABC3 transporter permease C-terminal" evidence="7">
    <location>
        <begin position="293"/>
        <end position="409"/>
    </location>
</feature>
<sequence>MRTLVLAVKSMRMRRFAVALTVLTIALSVLLLLGVERLRREARSSFASTVSGTDLIVGARSGPVNLLLYAVFHVGDATSNVSWQSYREIAALPEVAWTVPISLGDSHRGFRVMGTSADFFTRYRYGDGHALGFADGKPFDDLYDAVIGARVADKLHYRLGQRIVLAHGFGGGPQMLHADKPFRVVGILAPTGTPVDATVMVSLAGIEAIHVDWRSGMRLPGMEIGAAQARAMDLTPTSVTAFLVGLKSRLAAFAVQRAVNDYAAEPLLAILPGVALGQLWGLVGTAENALRAVSAMVVLAGLCGMLTALLTMLDQRRREMAILRAVGASARTVFALLALEAGLLAAAGAALGVVLLYAALAALRGFVAGRYGILLTLGPPSGEECLLLAAVVLLGLLAGCIPAWIAYRRSLADGLQVRL</sequence>
<gene>
    <name evidence="9" type="ORF">C7456_101369</name>
</gene>
<dbReference type="OrthoDB" id="9784014at2"/>
<evidence type="ECO:0000313" key="10">
    <source>
        <dbReference type="Proteomes" id="UP000245812"/>
    </source>
</evidence>
<dbReference type="GO" id="GO:0005886">
    <property type="term" value="C:plasma membrane"/>
    <property type="evidence" value="ECO:0007669"/>
    <property type="project" value="UniProtKB-SubCell"/>
</dbReference>
<keyword evidence="5 6" id="KW-0472">Membrane</keyword>
<keyword evidence="4 6" id="KW-1133">Transmembrane helix</keyword>
<dbReference type="InterPro" id="IPR003838">
    <property type="entry name" value="ABC3_permease_C"/>
</dbReference>
<evidence type="ECO:0000259" key="8">
    <source>
        <dbReference type="Pfam" id="PF12704"/>
    </source>
</evidence>
<evidence type="ECO:0000256" key="2">
    <source>
        <dbReference type="ARBA" id="ARBA00022475"/>
    </source>
</evidence>
<dbReference type="RefSeq" id="WP_109722051.1">
    <property type="nucleotide sequence ID" value="NZ_MSZV01000048.1"/>
</dbReference>
<evidence type="ECO:0000256" key="5">
    <source>
        <dbReference type="ARBA" id="ARBA00023136"/>
    </source>
</evidence>
<feature type="domain" description="MacB-like periplasmic core" evidence="8">
    <location>
        <begin position="19"/>
        <end position="208"/>
    </location>
</feature>
<dbReference type="InterPro" id="IPR051125">
    <property type="entry name" value="ABC-4/HrtB_transporter"/>
</dbReference>
<evidence type="ECO:0000256" key="1">
    <source>
        <dbReference type="ARBA" id="ARBA00004651"/>
    </source>
</evidence>